<dbReference type="InterPro" id="IPR029472">
    <property type="entry name" value="Copia-like_N"/>
</dbReference>
<dbReference type="InterPro" id="IPR043502">
    <property type="entry name" value="DNA/RNA_pol_sf"/>
</dbReference>
<feature type="compositionally biased region" description="Gly residues" evidence="1">
    <location>
        <begin position="301"/>
        <end position="311"/>
    </location>
</feature>
<feature type="compositionally biased region" description="Polar residues" evidence="1">
    <location>
        <begin position="800"/>
        <end position="819"/>
    </location>
</feature>
<feature type="compositionally biased region" description="Low complexity" evidence="1">
    <location>
        <begin position="820"/>
        <end position="829"/>
    </location>
</feature>
<dbReference type="Pfam" id="PF25597">
    <property type="entry name" value="SH3_retrovirus"/>
    <property type="match status" value="1"/>
</dbReference>
<gene>
    <name evidence="3" type="ORF">TSUD_337970</name>
</gene>
<accession>A0A2Z6MDC4</accession>
<feature type="domain" description="Integrase catalytic" evidence="2">
    <location>
        <begin position="530"/>
        <end position="702"/>
    </location>
</feature>
<keyword evidence="4" id="KW-1185">Reference proteome</keyword>
<evidence type="ECO:0000313" key="4">
    <source>
        <dbReference type="Proteomes" id="UP000242715"/>
    </source>
</evidence>
<dbReference type="OrthoDB" id="414945at2759"/>
<reference evidence="4" key="1">
    <citation type="journal article" date="2017" name="Front. Plant Sci.">
        <title>Climate Clever Clovers: New Paradigm to Reduce the Environmental Footprint of Ruminants by Breeding Low Methanogenic Forages Utilizing Haplotype Variation.</title>
        <authorList>
            <person name="Kaur P."/>
            <person name="Appels R."/>
            <person name="Bayer P.E."/>
            <person name="Keeble-Gagnere G."/>
            <person name="Wang J."/>
            <person name="Hirakawa H."/>
            <person name="Shirasawa K."/>
            <person name="Vercoe P."/>
            <person name="Stefanova K."/>
            <person name="Durmic Z."/>
            <person name="Nichols P."/>
            <person name="Revell C."/>
            <person name="Isobe S.N."/>
            <person name="Edwards D."/>
            <person name="Erskine W."/>
        </authorList>
    </citation>
    <scope>NUCLEOTIDE SEQUENCE [LARGE SCALE GENOMIC DNA]</scope>
    <source>
        <strain evidence="4">cv. Daliak</strain>
    </source>
</reference>
<dbReference type="Pfam" id="PF07727">
    <property type="entry name" value="RVT_2"/>
    <property type="match status" value="1"/>
</dbReference>
<dbReference type="InterPro" id="IPR013103">
    <property type="entry name" value="RVT_2"/>
</dbReference>
<feature type="compositionally biased region" description="Polar residues" evidence="1">
    <location>
        <begin position="263"/>
        <end position="282"/>
    </location>
</feature>
<feature type="region of interest" description="Disordered" evidence="1">
    <location>
        <begin position="263"/>
        <end position="311"/>
    </location>
</feature>
<dbReference type="Gene3D" id="3.30.420.10">
    <property type="entry name" value="Ribonuclease H-like superfamily/Ribonuclease H"/>
    <property type="match status" value="1"/>
</dbReference>
<dbReference type="InterPro" id="IPR001584">
    <property type="entry name" value="Integrase_cat-core"/>
</dbReference>
<dbReference type="CDD" id="cd09272">
    <property type="entry name" value="RNase_HI_RT_Ty1"/>
    <property type="match status" value="1"/>
</dbReference>
<dbReference type="SUPFAM" id="SSF56672">
    <property type="entry name" value="DNA/RNA polymerases"/>
    <property type="match status" value="1"/>
</dbReference>
<dbReference type="Pfam" id="PF14244">
    <property type="entry name" value="Retrotran_gag_3"/>
    <property type="match status" value="1"/>
</dbReference>
<name>A0A2Z6MDC4_TRISU</name>
<dbReference type="InterPro" id="IPR025724">
    <property type="entry name" value="GAG-pre-integrase_dom"/>
</dbReference>
<dbReference type="Pfam" id="PF00665">
    <property type="entry name" value="rve"/>
    <property type="match status" value="1"/>
</dbReference>
<evidence type="ECO:0000259" key="2">
    <source>
        <dbReference type="PROSITE" id="PS50994"/>
    </source>
</evidence>
<evidence type="ECO:0000256" key="1">
    <source>
        <dbReference type="SAM" id="MobiDB-lite"/>
    </source>
</evidence>
<dbReference type="Pfam" id="PF13976">
    <property type="entry name" value="gag_pre-integrs"/>
    <property type="match status" value="1"/>
</dbReference>
<dbReference type="EMBL" id="DF973211">
    <property type="protein sequence ID" value="GAU20316.1"/>
    <property type="molecule type" value="Genomic_DNA"/>
</dbReference>
<evidence type="ECO:0000313" key="3">
    <source>
        <dbReference type="EMBL" id="GAU20316.1"/>
    </source>
</evidence>
<feature type="region of interest" description="Disordered" evidence="1">
    <location>
        <begin position="773"/>
        <end position="860"/>
    </location>
</feature>
<organism evidence="3 4">
    <name type="scientific">Trifolium subterraneum</name>
    <name type="common">Subterranean clover</name>
    <dbReference type="NCBI Taxonomy" id="3900"/>
    <lineage>
        <taxon>Eukaryota</taxon>
        <taxon>Viridiplantae</taxon>
        <taxon>Streptophyta</taxon>
        <taxon>Embryophyta</taxon>
        <taxon>Tracheophyta</taxon>
        <taxon>Spermatophyta</taxon>
        <taxon>Magnoliopsida</taxon>
        <taxon>eudicotyledons</taxon>
        <taxon>Gunneridae</taxon>
        <taxon>Pentapetalae</taxon>
        <taxon>rosids</taxon>
        <taxon>fabids</taxon>
        <taxon>Fabales</taxon>
        <taxon>Fabaceae</taxon>
        <taxon>Papilionoideae</taxon>
        <taxon>50 kb inversion clade</taxon>
        <taxon>NPAAA clade</taxon>
        <taxon>Hologalegina</taxon>
        <taxon>IRL clade</taxon>
        <taxon>Trifolieae</taxon>
        <taxon>Trifolium</taxon>
    </lineage>
</organism>
<dbReference type="PANTHER" id="PTHR11439:SF498">
    <property type="entry name" value="DNAK FAMILY PROTEIN"/>
    <property type="match status" value="1"/>
</dbReference>
<dbReference type="InterPro" id="IPR012337">
    <property type="entry name" value="RNaseH-like_sf"/>
</dbReference>
<dbReference type="PROSITE" id="PS50994">
    <property type="entry name" value="INTEGRASE"/>
    <property type="match status" value="1"/>
</dbReference>
<dbReference type="InterPro" id="IPR057670">
    <property type="entry name" value="SH3_retrovirus"/>
</dbReference>
<sequence length="1403" mass="157858">MSIDGSASSVHGAHGGLFTNDANKGYQNDTLNPYFMHPNENPALVLVTPLLNGGNYHSWSRSMTVALRSKNKIHFLNGTLPRPMDEDRDSLAWDRCNTMLMSWLINSVEPEIARSVLWMDNASEIWKELRDRFYQGDVFRISDIQEEICTLKQGDLSVSAYYTKLKMLWQELENFRPIPQCDCLVTCKAIDTIRKYNDGDQVIRFLKGLNDQYYAVRSQIMLMDPLPDICKVYSLLVQQERQNVIPIDESKLFAVSNPQYQHNNSHFHQGNSSQGRDNNGNYQHGGYSQGRGNYSSRGRGNRGGRTTGGRGRGNKVCTFCGMTNHIVDNCFKKYGYPPHWPQHGVVNHIAQNDYVEEEAPPDHHEEVQPEPNSGSLSFTPEQHQAILALLQGSSSMPSHSVNHFTSKPPLGTGIVCTVPSSTKLESFILDTSATDHDSLSKMMIGVAELQHGLYVLISPLVSLPNTPSSPCINAVQNLHISTFKPCNLWHLRFGHVSNKRLIEINKAFPSVKPISSPSPCDVCFYAKQKRLPFPLSTHISNSIFDLVHMDIWGPINVPSMLGYRYFLTVVDDKSRYTWTYFMKFKSETSPLIKAFVQMVKTQFQTTVKCIRSDNDNEFLIKDFYAENDIIHQTSCVATPQQNGIVERKHQHILAVTRALLFQSHLPKTFWAHAVSHAIHIINRIPTTFLTHKSPFQILHNTLPDINFLKVFGSLCFATTLQTHRHKLDSRSRKCIHLGFKTGVKGYLLFDLKSKELFLSRDVVFYEHIFPYQTSSPSSSTNSTNLSPHPPPLLDDVFTYDSVNTNPPPSSNHLPSTDNVPPSTTTSSLPHTRHSSPVPSPPPPPPPPIRKSTRQTHPPTYLQDYHCNLLSHTIHPSSSEALHSSSSKALHNKNWTNAIQAELTALMKTNTWSLVHLPAHKRAIGCKWIFKLKLHANGTIERYKVRLVAKGFTQTEGLDYVDTFSPVVKMTTIRVLLALAASQNWHLFQLDVNTAFLHGDFNEEVYMKPPPGLTLPHPDMVCKLQKSLYGLKQASRQWNTKLTDTLLHSGYIQSKADYSLFTKHSGAGFTVILVYVDDLVLGGTDMNEINAVKTLLHDKFSIKDLGVLKYFLGFEVARSKTGISLCQRKYTLDLLEDAGLTGAKPCATPMQPHLQLHKESGNPLSDPTTYRRLIGRLLYLTHSRPEIAYTVSKLSQFLSAPTDEHMLAGLHVLKYLKNNPGKGLLFSTSSSLKIKGFSDSDWGACPDTRRSTTGFCFFIGTSLVNWKSKKQSVVSRSSSEAEYRALAQATCEGQWLLYLLKDFHITHDFPMVIYCDNQSALHIAANPVFHERTKHIEINCHVVRDKIQAGILHLLPVSSKDQVAYILTKSLHPGPFNSLESKLGLFDIHSSLRGGVKDTDMEDN</sequence>
<dbReference type="PANTHER" id="PTHR11439">
    <property type="entry name" value="GAG-POL-RELATED RETROTRANSPOSON"/>
    <property type="match status" value="1"/>
</dbReference>
<proteinExistence type="predicted"/>
<feature type="compositionally biased region" description="Low complexity" evidence="1">
    <location>
        <begin position="773"/>
        <end position="786"/>
    </location>
</feature>
<protein>
    <recommendedName>
        <fullName evidence="2">Integrase catalytic domain-containing protein</fullName>
    </recommendedName>
</protein>
<dbReference type="GO" id="GO:0015074">
    <property type="term" value="P:DNA integration"/>
    <property type="evidence" value="ECO:0007669"/>
    <property type="project" value="InterPro"/>
</dbReference>
<feature type="compositionally biased region" description="Pro residues" evidence="1">
    <location>
        <begin position="837"/>
        <end position="848"/>
    </location>
</feature>
<dbReference type="GO" id="GO:0003676">
    <property type="term" value="F:nucleic acid binding"/>
    <property type="evidence" value="ECO:0007669"/>
    <property type="project" value="InterPro"/>
</dbReference>
<dbReference type="Proteomes" id="UP000242715">
    <property type="component" value="Unassembled WGS sequence"/>
</dbReference>
<dbReference type="InterPro" id="IPR036397">
    <property type="entry name" value="RNaseH_sf"/>
</dbReference>
<dbReference type="SUPFAM" id="SSF53098">
    <property type="entry name" value="Ribonuclease H-like"/>
    <property type="match status" value="1"/>
</dbReference>